<gene>
    <name evidence="14" type="primary">btuB_1</name>
    <name evidence="14" type="ORF">Rhal01_00005</name>
</gene>
<protein>
    <submittedName>
        <fullName evidence="14">Vitamin B12 transporter BtuB</fullName>
    </submittedName>
</protein>
<comment type="similarity">
    <text evidence="10 11">Belongs to the TonB-dependent receptor family.</text>
</comment>
<name>A0ABP9UTN3_9BACT</name>
<dbReference type="InterPro" id="IPR037066">
    <property type="entry name" value="Plug_dom_sf"/>
</dbReference>
<dbReference type="Pfam" id="PF07715">
    <property type="entry name" value="Plug"/>
    <property type="match status" value="1"/>
</dbReference>
<proteinExistence type="inferred from homology"/>
<dbReference type="RefSeq" id="WP_346186936.1">
    <property type="nucleotide sequence ID" value="NZ_BAABRL010000001.1"/>
</dbReference>
<evidence type="ECO:0000256" key="9">
    <source>
        <dbReference type="ARBA" id="ARBA00023237"/>
    </source>
</evidence>
<dbReference type="SUPFAM" id="SSF56935">
    <property type="entry name" value="Porins"/>
    <property type="match status" value="1"/>
</dbReference>
<evidence type="ECO:0000256" key="3">
    <source>
        <dbReference type="ARBA" id="ARBA00022452"/>
    </source>
</evidence>
<evidence type="ECO:0000313" key="14">
    <source>
        <dbReference type="EMBL" id="GAA5493853.1"/>
    </source>
</evidence>
<keyword evidence="3 10" id="KW-1134">Transmembrane beta strand</keyword>
<dbReference type="PANTHER" id="PTHR30069">
    <property type="entry name" value="TONB-DEPENDENT OUTER MEMBRANE RECEPTOR"/>
    <property type="match status" value="1"/>
</dbReference>
<evidence type="ECO:0000256" key="6">
    <source>
        <dbReference type="ARBA" id="ARBA00023077"/>
    </source>
</evidence>
<evidence type="ECO:0000256" key="5">
    <source>
        <dbReference type="ARBA" id="ARBA00022729"/>
    </source>
</evidence>
<accession>A0ABP9UTN3</accession>
<dbReference type="EMBL" id="BAABRL010000001">
    <property type="protein sequence ID" value="GAA5493853.1"/>
    <property type="molecule type" value="Genomic_DNA"/>
</dbReference>
<keyword evidence="8" id="KW-0675">Receptor</keyword>
<sequence length="635" mass="69371">MIEKVKAQKGLVLVGFTACALGAQGEEVSAQAGEKVEQLAPSTVLASRFEEPVDGTVSSVSVLRGGELGRMQDYRITESLNLFPGIQGLSTSGQRGNFESVLVRGLPTRYSQVVVDGVRVTDSSNGLNNFLSNTQLGLVDRIEFLRGPQSVLYGGEAVGGVLGYATKVGDGEPEGFLYGEAGSFDSYRAALNSTGAVGDVQYGVELGREFTGNDTYSAFPIQDYTLNTAMLGLKWNVNDDLSVKFSYRGADGNLITRTEDQWGYYTSDVDTDYHLFALNTALRVNESWNSLLTLGYYEEAYDADFDGSYGGSVFGSDTDRFSVIWSNKVKLSEKLDVVAGAEYASTGFSNSNGRDFGFSTYAAFANTYFRPVENLLFEAGARYDEHEEYGGEVAWNLGVSYDFVQTGTRLRARAAESYRTPVLADSEAFQDIFVNQLANPDLETEEVLGFELGVDQEIGQDHLLQVTYFYQQLDNAIYTETIAPGMWPNPSTTQRQNSEGDSLVSGVETALQGSFADGSTSYRIAWTAQIKEEVVDVPDHMLSADLYYDGGAWLVGCGATYLTGASYGNPDDVNFVETDERCVARLYGHYQVSENVKLHGRIENVFDEEYVLSDIYGSRIQGQGFGAFAGVTLSW</sequence>
<feature type="domain" description="TonB-dependent receptor-like beta-barrel" evidence="12">
    <location>
        <begin position="219"/>
        <end position="605"/>
    </location>
</feature>
<dbReference type="InterPro" id="IPR000531">
    <property type="entry name" value="Beta-barrel_TonB"/>
</dbReference>
<evidence type="ECO:0000256" key="10">
    <source>
        <dbReference type="PROSITE-ProRule" id="PRU01360"/>
    </source>
</evidence>
<dbReference type="Gene3D" id="2.170.130.10">
    <property type="entry name" value="TonB-dependent receptor, plug domain"/>
    <property type="match status" value="1"/>
</dbReference>
<keyword evidence="2 10" id="KW-0813">Transport</keyword>
<keyword evidence="7 10" id="KW-0472">Membrane</keyword>
<comment type="subcellular location">
    <subcellularLocation>
        <location evidence="1 10">Cell outer membrane</location>
        <topology evidence="1 10">Multi-pass membrane protein</topology>
    </subcellularLocation>
</comment>
<evidence type="ECO:0000256" key="8">
    <source>
        <dbReference type="ARBA" id="ARBA00023170"/>
    </source>
</evidence>
<evidence type="ECO:0000256" key="1">
    <source>
        <dbReference type="ARBA" id="ARBA00004571"/>
    </source>
</evidence>
<reference evidence="14 15" key="1">
    <citation type="submission" date="2024-02" db="EMBL/GenBank/DDBJ databases">
        <title>Rubritalea halochordaticola NBRC 107102.</title>
        <authorList>
            <person name="Ichikawa N."/>
            <person name="Katano-Makiyama Y."/>
            <person name="Hidaka K."/>
        </authorList>
    </citation>
    <scope>NUCLEOTIDE SEQUENCE [LARGE SCALE GENOMIC DNA]</scope>
    <source>
        <strain evidence="14 15">NBRC 107102</strain>
    </source>
</reference>
<dbReference type="InterPro" id="IPR012910">
    <property type="entry name" value="Plug_dom"/>
</dbReference>
<evidence type="ECO:0000259" key="12">
    <source>
        <dbReference type="Pfam" id="PF00593"/>
    </source>
</evidence>
<evidence type="ECO:0000313" key="15">
    <source>
        <dbReference type="Proteomes" id="UP001424741"/>
    </source>
</evidence>
<comment type="caution">
    <text evidence="14">The sequence shown here is derived from an EMBL/GenBank/DDBJ whole genome shotgun (WGS) entry which is preliminary data.</text>
</comment>
<dbReference type="Pfam" id="PF00593">
    <property type="entry name" value="TonB_dep_Rec_b-barrel"/>
    <property type="match status" value="1"/>
</dbReference>
<keyword evidence="6 11" id="KW-0798">TonB box</keyword>
<organism evidence="14 15">
    <name type="scientific">Rubritalea halochordaticola</name>
    <dbReference type="NCBI Taxonomy" id="714537"/>
    <lineage>
        <taxon>Bacteria</taxon>
        <taxon>Pseudomonadati</taxon>
        <taxon>Verrucomicrobiota</taxon>
        <taxon>Verrucomicrobiia</taxon>
        <taxon>Verrucomicrobiales</taxon>
        <taxon>Rubritaleaceae</taxon>
        <taxon>Rubritalea</taxon>
    </lineage>
</organism>
<evidence type="ECO:0000256" key="4">
    <source>
        <dbReference type="ARBA" id="ARBA00022692"/>
    </source>
</evidence>
<dbReference type="Gene3D" id="2.40.170.20">
    <property type="entry name" value="TonB-dependent receptor, beta-barrel domain"/>
    <property type="match status" value="1"/>
</dbReference>
<dbReference type="Proteomes" id="UP001424741">
    <property type="component" value="Unassembled WGS sequence"/>
</dbReference>
<evidence type="ECO:0000256" key="7">
    <source>
        <dbReference type="ARBA" id="ARBA00023136"/>
    </source>
</evidence>
<evidence type="ECO:0000256" key="11">
    <source>
        <dbReference type="RuleBase" id="RU003357"/>
    </source>
</evidence>
<feature type="domain" description="TonB-dependent receptor plug" evidence="13">
    <location>
        <begin position="55"/>
        <end position="161"/>
    </location>
</feature>
<dbReference type="PROSITE" id="PS52016">
    <property type="entry name" value="TONB_DEPENDENT_REC_3"/>
    <property type="match status" value="1"/>
</dbReference>
<keyword evidence="5" id="KW-0732">Signal</keyword>
<keyword evidence="15" id="KW-1185">Reference proteome</keyword>
<evidence type="ECO:0000259" key="13">
    <source>
        <dbReference type="Pfam" id="PF07715"/>
    </source>
</evidence>
<dbReference type="InterPro" id="IPR039426">
    <property type="entry name" value="TonB-dep_rcpt-like"/>
</dbReference>
<dbReference type="InterPro" id="IPR036942">
    <property type="entry name" value="Beta-barrel_TonB_sf"/>
</dbReference>
<evidence type="ECO:0000256" key="2">
    <source>
        <dbReference type="ARBA" id="ARBA00022448"/>
    </source>
</evidence>
<keyword evidence="4 10" id="KW-0812">Transmembrane</keyword>
<dbReference type="PANTHER" id="PTHR30069:SF29">
    <property type="entry name" value="HEMOGLOBIN AND HEMOGLOBIN-HAPTOGLOBIN-BINDING PROTEIN 1-RELATED"/>
    <property type="match status" value="1"/>
</dbReference>
<keyword evidence="9 10" id="KW-0998">Cell outer membrane</keyword>